<dbReference type="InterPro" id="IPR035919">
    <property type="entry name" value="EAL_sf"/>
</dbReference>
<dbReference type="GO" id="GO:0071111">
    <property type="term" value="F:cyclic-guanylate-specific phosphodiesterase activity"/>
    <property type="evidence" value="ECO:0007669"/>
    <property type="project" value="InterPro"/>
</dbReference>
<evidence type="ECO:0000259" key="1">
    <source>
        <dbReference type="PROSITE" id="PS50883"/>
    </source>
</evidence>
<dbReference type="InterPro" id="IPR050706">
    <property type="entry name" value="Cyclic-di-GMP_PDE-like"/>
</dbReference>
<dbReference type="SUPFAM" id="SSF141868">
    <property type="entry name" value="EAL domain-like"/>
    <property type="match status" value="1"/>
</dbReference>
<evidence type="ECO:0000313" key="2">
    <source>
        <dbReference type="EMBL" id="KIN11640.1"/>
    </source>
</evidence>
<dbReference type="RefSeq" id="WP_014386721.1">
    <property type="nucleotide sequence ID" value="NZ_CBCRVP010000007.1"/>
</dbReference>
<dbReference type="AlphaFoldDB" id="A0A0C3I9J3"/>
<dbReference type="InterPro" id="IPR001633">
    <property type="entry name" value="EAL_dom"/>
</dbReference>
<dbReference type="PROSITE" id="PS50883">
    <property type="entry name" value="EAL"/>
    <property type="match status" value="1"/>
</dbReference>
<comment type="caution">
    <text evidence="2">The sequence shown here is derived from an EMBL/GenBank/DDBJ whole genome shotgun (WGS) entry which is preliminary data.</text>
</comment>
<dbReference type="EMBL" id="JXOK01000015">
    <property type="protein sequence ID" value="KIN11640.1"/>
    <property type="molecule type" value="Genomic_DNA"/>
</dbReference>
<organism evidence="2 3">
    <name type="scientific">Vibrio mytili</name>
    <dbReference type="NCBI Taxonomy" id="50718"/>
    <lineage>
        <taxon>Bacteria</taxon>
        <taxon>Pseudomonadati</taxon>
        <taxon>Pseudomonadota</taxon>
        <taxon>Gammaproteobacteria</taxon>
        <taxon>Vibrionales</taxon>
        <taxon>Vibrionaceae</taxon>
        <taxon>Vibrio</taxon>
    </lineage>
</organism>
<dbReference type="PANTHER" id="PTHR33121">
    <property type="entry name" value="CYCLIC DI-GMP PHOSPHODIESTERASE PDEF"/>
    <property type="match status" value="1"/>
</dbReference>
<reference evidence="2 3" key="1">
    <citation type="submission" date="2015-01" db="EMBL/GenBank/DDBJ databases">
        <title>Draft genome of Vibrio mytili type strain CAIM 528.</title>
        <authorList>
            <person name="Gonzalez-Castillo A."/>
            <person name="Gomez-Gil B."/>
            <person name="Enciso-Ibarra J."/>
        </authorList>
    </citation>
    <scope>NUCLEOTIDE SEQUENCE [LARGE SCALE GENOMIC DNA]</scope>
    <source>
        <strain evidence="2 3">CAIM 528</strain>
    </source>
</reference>
<protein>
    <recommendedName>
        <fullName evidence="1">EAL domain-containing protein</fullName>
    </recommendedName>
</protein>
<dbReference type="Proteomes" id="UP000031977">
    <property type="component" value="Unassembled WGS sequence"/>
</dbReference>
<accession>A0A0C3I9J3</accession>
<name>A0A0C3I9J3_9VIBR</name>
<evidence type="ECO:0000313" key="3">
    <source>
        <dbReference type="Proteomes" id="UP000031977"/>
    </source>
</evidence>
<dbReference type="STRING" id="50718.SU60_06060"/>
<dbReference type="Pfam" id="PF00563">
    <property type="entry name" value="EAL"/>
    <property type="match status" value="1"/>
</dbReference>
<dbReference type="Gene3D" id="3.20.20.450">
    <property type="entry name" value="EAL domain"/>
    <property type="match status" value="1"/>
</dbReference>
<feature type="domain" description="EAL" evidence="1">
    <location>
        <begin position="1"/>
        <end position="222"/>
    </location>
</feature>
<gene>
    <name evidence="2" type="ORF">SU60_06060</name>
</gene>
<keyword evidence="3" id="KW-1185">Reference proteome</keyword>
<sequence length="234" mass="26187">MNLIPAFQTITSNGSNTVGAEVLSRWHHQGQVYGPADHKTPINWGMVDLEIMKSLIPLVPVIERLYPSIFINVSPQTLSFSDMRMKWFKLLKELTDKAPFQVVIEITEKVTPEQLDNAWSLLSQFNVALAMDDFGEDHSSVSRLTSYSWQFCKVEIGQLKGLAGNAAVQYCRLNNITPIAERVESVAQSEVAKLLGLEWQQGFLHGKPVTFDLEVNSLIKQAQVSEPVRVGVMS</sequence>
<dbReference type="PANTHER" id="PTHR33121:SF76">
    <property type="entry name" value="SIGNALING PROTEIN"/>
    <property type="match status" value="1"/>
</dbReference>
<dbReference type="SMART" id="SM00052">
    <property type="entry name" value="EAL"/>
    <property type="match status" value="1"/>
</dbReference>
<dbReference type="OrthoDB" id="9804751at2"/>
<dbReference type="CDD" id="cd01948">
    <property type="entry name" value="EAL"/>
    <property type="match status" value="1"/>
</dbReference>
<proteinExistence type="predicted"/>